<dbReference type="NCBIfam" id="TIGR00229">
    <property type="entry name" value="sensory_box"/>
    <property type="match status" value="1"/>
</dbReference>
<dbReference type="SUPFAM" id="SSF52172">
    <property type="entry name" value="CheY-like"/>
    <property type="match status" value="2"/>
</dbReference>
<comment type="caution">
    <text evidence="14">The sequence shown here is derived from an EMBL/GenBank/DDBJ whole genome shotgun (WGS) entry which is preliminary data.</text>
</comment>
<dbReference type="SUPFAM" id="SSF47226">
    <property type="entry name" value="Histidine-containing phosphotransfer domain, HPT domain"/>
    <property type="match status" value="1"/>
</dbReference>
<feature type="modified residue" description="4-aspartylphosphate" evidence="6">
    <location>
        <position position="995"/>
    </location>
</feature>
<dbReference type="RefSeq" id="WP_382410381.1">
    <property type="nucleotide sequence ID" value="NZ_JBHSGU010000019.1"/>
</dbReference>
<dbReference type="CDD" id="cd16922">
    <property type="entry name" value="HATPase_EvgS-ArcB-TorS-like"/>
    <property type="match status" value="1"/>
</dbReference>
<proteinExistence type="predicted"/>
<dbReference type="Pfam" id="PF08448">
    <property type="entry name" value="PAS_4"/>
    <property type="match status" value="1"/>
</dbReference>
<dbReference type="Pfam" id="PF00512">
    <property type="entry name" value="HisKA"/>
    <property type="match status" value="1"/>
</dbReference>
<dbReference type="PROSITE" id="PS50113">
    <property type="entry name" value="PAC"/>
    <property type="match status" value="1"/>
</dbReference>
<dbReference type="PRINTS" id="PR00344">
    <property type="entry name" value="BCTRLSENSOR"/>
</dbReference>
<evidence type="ECO:0000256" key="4">
    <source>
        <dbReference type="ARBA" id="ARBA00023012"/>
    </source>
</evidence>
<dbReference type="Gene3D" id="1.10.287.130">
    <property type="match status" value="1"/>
</dbReference>
<dbReference type="SMART" id="SM00448">
    <property type="entry name" value="REC"/>
    <property type="match status" value="2"/>
</dbReference>
<evidence type="ECO:0000256" key="5">
    <source>
        <dbReference type="PROSITE-ProRule" id="PRU00110"/>
    </source>
</evidence>
<dbReference type="Gene3D" id="3.40.50.2300">
    <property type="match status" value="2"/>
</dbReference>
<dbReference type="InterPro" id="IPR001789">
    <property type="entry name" value="Sig_transdc_resp-reg_receiver"/>
</dbReference>
<dbReference type="SUPFAM" id="SSF55785">
    <property type="entry name" value="PYP-like sensor domain (PAS domain)"/>
    <property type="match status" value="1"/>
</dbReference>
<dbReference type="PROSITE" id="PS50110">
    <property type="entry name" value="RESPONSE_REGULATORY"/>
    <property type="match status" value="2"/>
</dbReference>
<gene>
    <name evidence="14" type="ORF">ACFO4O_16095</name>
</gene>
<dbReference type="PROSITE" id="PS50894">
    <property type="entry name" value="HPT"/>
    <property type="match status" value="1"/>
</dbReference>
<dbReference type="SUPFAM" id="SSF55874">
    <property type="entry name" value="ATPase domain of HSP90 chaperone/DNA topoisomerase II/histidine kinase"/>
    <property type="match status" value="1"/>
</dbReference>
<dbReference type="EMBL" id="JBHSGU010000019">
    <property type="protein sequence ID" value="MFC4701678.1"/>
    <property type="molecule type" value="Genomic_DNA"/>
</dbReference>
<feature type="modified residue" description="Phosphohistidine" evidence="5">
    <location>
        <position position="1163"/>
    </location>
</feature>
<dbReference type="SMART" id="SM00387">
    <property type="entry name" value="HATPase_c"/>
    <property type="match status" value="1"/>
</dbReference>
<feature type="domain" description="PAS" evidence="11">
    <location>
        <begin position="407"/>
        <end position="477"/>
    </location>
</feature>
<feature type="domain" description="Response regulatory" evidence="10">
    <location>
        <begin position="788"/>
        <end position="906"/>
    </location>
</feature>
<keyword evidence="15" id="KW-1185">Reference proteome</keyword>
<evidence type="ECO:0000256" key="6">
    <source>
        <dbReference type="PROSITE-ProRule" id="PRU00169"/>
    </source>
</evidence>
<evidence type="ECO:0000259" key="9">
    <source>
        <dbReference type="PROSITE" id="PS50109"/>
    </source>
</evidence>
<evidence type="ECO:0000256" key="7">
    <source>
        <dbReference type="SAM" id="Coils"/>
    </source>
</evidence>
<feature type="transmembrane region" description="Helical" evidence="8">
    <location>
        <begin position="18"/>
        <end position="40"/>
    </location>
</feature>
<dbReference type="InterPro" id="IPR005467">
    <property type="entry name" value="His_kinase_dom"/>
</dbReference>
<evidence type="ECO:0000259" key="10">
    <source>
        <dbReference type="PROSITE" id="PS50110"/>
    </source>
</evidence>
<dbReference type="SUPFAM" id="SSF47384">
    <property type="entry name" value="Homodimeric domain of signal transducing histidine kinase"/>
    <property type="match status" value="1"/>
</dbReference>
<dbReference type="CDD" id="cd17546">
    <property type="entry name" value="REC_hyHK_CKI1_RcsC-like"/>
    <property type="match status" value="2"/>
</dbReference>
<evidence type="ECO:0000259" key="13">
    <source>
        <dbReference type="PROSITE" id="PS50894"/>
    </source>
</evidence>
<dbReference type="SMART" id="SM00091">
    <property type="entry name" value="PAS"/>
    <property type="match status" value="1"/>
</dbReference>
<dbReference type="CDD" id="cd00082">
    <property type="entry name" value="HisKA"/>
    <property type="match status" value="1"/>
</dbReference>
<feature type="transmembrane region" description="Helical" evidence="8">
    <location>
        <begin position="349"/>
        <end position="369"/>
    </location>
</feature>
<dbReference type="CDD" id="cd00130">
    <property type="entry name" value="PAS"/>
    <property type="match status" value="1"/>
</dbReference>
<dbReference type="InterPro" id="IPR004358">
    <property type="entry name" value="Sig_transdc_His_kin-like_C"/>
</dbReference>
<dbReference type="EC" id="2.7.13.3" evidence="2"/>
<organism evidence="14 15">
    <name type="scientific">Glaciecola siphonariae</name>
    <dbReference type="NCBI Taxonomy" id="521012"/>
    <lineage>
        <taxon>Bacteria</taxon>
        <taxon>Pseudomonadati</taxon>
        <taxon>Pseudomonadota</taxon>
        <taxon>Gammaproteobacteria</taxon>
        <taxon>Alteromonadales</taxon>
        <taxon>Alteromonadaceae</taxon>
        <taxon>Glaciecola</taxon>
    </lineage>
</organism>
<name>A0ABV9M203_9ALTE</name>
<keyword evidence="3 6" id="KW-0597">Phosphoprotein</keyword>
<accession>A0ABV9M203</accession>
<keyword evidence="8" id="KW-1133">Transmembrane helix</keyword>
<keyword evidence="8" id="KW-0472">Membrane</keyword>
<protein>
    <recommendedName>
        <fullName evidence="2">histidine kinase</fullName>
        <ecNumber evidence="2">2.7.13.3</ecNumber>
    </recommendedName>
</protein>
<evidence type="ECO:0000313" key="14">
    <source>
        <dbReference type="EMBL" id="MFC4701678.1"/>
    </source>
</evidence>
<dbReference type="InterPro" id="IPR036097">
    <property type="entry name" value="HisK_dim/P_sf"/>
</dbReference>
<sequence length="1296" mass="142840">MLHTTNAARPSQIGSTSFITVFVLVIVFIVLAMFATAFALKQVKQQVLSDYGDSLEVVLDTTENAVLQWVGRQQSALTQISLSDSFARLNSSIIAEHVNRQQSSSSYQSGSEVMSRIKDELVLLQGIKNNQGFLVLSAQGQVIVSTDEQLIPQDFNIRQEHDQAFTRALSTTTLIPPIKLQHHNTAQRSILLITAPVRVNGEVLAVLAGIYFAHQELSDIALLGRIGESGETYLFDRKGIMSTDSRFNSTLEKISLIEPAQSAIMNIRLYDPGVNLIYNTDAERAMDRLTLMARSAIAGQSAKNTQGYRDYRGVTVIGAWRWSDALNMGITTEIDLEEALSSYYSARTVIIILLLACLSVVLILAAFLFSKLSRANRKLSQAARTLEDQVKERTAQLERAMQELRDEQAVLQGLFDAIPDPIFCKDNEKRYIKGNHAFFDIFDKAPEEVIGRTDKEITHQQDQDIFSQTDDEVLRSGKPLVMERVGNHEDGTNRVFETKKSLLPFADKKAPGILGISRDITAQRKNEDRLIQASIDAQAANKAKSEFLARMSHEIRTPMNGVLGMLDLVLASSLTADQSNKLNVAKTSAASLLGIINDILDFSRVEAGKMELEQLDFSPIQQLEDAAKALAIKAEEKSLELLVDVTKIEHAMLIGDPMRLRQIVTNLLNNAIKFTAEGQVVLRAETQLDSDGSIKLTCAVSDSGIGIPSEKLKGLFESFSQVDSSTTRVYGGSGLGLAISKRLCELMGGSISVSSELGQGSCFEFSVRCMPSSLKPQKLPDLDLSNWHVLIVDDNQTNLDILSNQLAKMGISSHSAISAKSALFEIEHTERAFDLVITDMNMPVMDGLALTRTLRQRPDTDHIKILMLSSMSFNVSSSELNEMGLDGCLLKPVSTIDLFNTIKLVAGNDPQSKRSHAITEQSLVGLSAKLPAKEDTWPDYHRILIVEDNAVNRMVAEGLMQQFSLRYSLAEDGQQAIDTLLNSPDDQPFTLVLMDCQMPVLDGYSATRKIRSAAASERYSNIPIIAMTANALKGDREKCLEAGMNDHVPKPIDTGTLKKALIEGFAQCPAHLTGYTMRSDDTAGAQQKADQTMQMGINMPQAPLLTMNWDENPPSLAAQPDFYVKSLALYIKQYEHFSFANNEANNKIEAANAPDTQLRQDIHTLKGGSGNLGFVKLFSACIEIEKRLEDGVSNDADLAQIDYLLSSSVHDAKAMLEVNIRSVQNASEQDTKRSQSDILLDIEAYTNNNELVPFALLNELKTIASNKPDDLQLKNMIDALEHFDYSSFTTILGSSK</sequence>
<evidence type="ECO:0000313" key="15">
    <source>
        <dbReference type="Proteomes" id="UP001595897"/>
    </source>
</evidence>
<dbReference type="Pfam" id="PF02518">
    <property type="entry name" value="HATPase_c"/>
    <property type="match status" value="1"/>
</dbReference>
<dbReference type="InterPro" id="IPR036890">
    <property type="entry name" value="HATPase_C_sf"/>
</dbReference>
<comment type="catalytic activity">
    <reaction evidence="1">
        <text>ATP + protein L-histidine = ADP + protein N-phospho-L-histidine.</text>
        <dbReference type="EC" id="2.7.13.3"/>
    </reaction>
</comment>
<feature type="domain" description="Histidine kinase" evidence="9">
    <location>
        <begin position="550"/>
        <end position="771"/>
    </location>
</feature>
<dbReference type="PROSITE" id="PS50109">
    <property type="entry name" value="HIS_KIN"/>
    <property type="match status" value="1"/>
</dbReference>
<dbReference type="InterPro" id="IPR000014">
    <property type="entry name" value="PAS"/>
</dbReference>
<dbReference type="Pfam" id="PF00072">
    <property type="entry name" value="Response_reg"/>
    <property type="match status" value="2"/>
</dbReference>
<reference evidence="15" key="1">
    <citation type="journal article" date="2019" name="Int. J. Syst. Evol. Microbiol.">
        <title>The Global Catalogue of Microorganisms (GCM) 10K type strain sequencing project: providing services to taxonomists for standard genome sequencing and annotation.</title>
        <authorList>
            <consortium name="The Broad Institute Genomics Platform"/>
            <consortium name="The Broad Institute Genome Sequencing Center for Infectious Disease"/>
            <person name="Wu L."/>
            <person name="Ma J."/>
        </authorList>
    </citation>
    <scope>NUCLEOTIDE SEQUENCE [LARGE SCALE GENOMIC DNA]</scope>
    <source>
        <strain evidence="15">KACC 12507</strain>
    </source>
</reference>
<evidence type="ECO:0000259" key="11">
    <source>
        <dbReference type="PROSITE" id="PS50112"/>
    </source>
</evidence>
<dbReference type="Gene3D" id="3.30.565.10">
    <property type="entry name" value="Histidine kinase-like ATPase, C-terminal domain"/>
    <property type="match status" value="1"/>
</dbReference>
<feature type="domain" description="HPt" evidence="13">
    <location>
        <begin position="1119"/>
        <end position="1219"/>
    </location>
</feature>
<dbReference type="InterPro" id="IPR000700">
    <property type="entry name" value="PAS-assoc_C"/>
</dbReference>
<evidence type="ECO:0000256" key="1">
    <source>
        <dbReference type="ARBA" id="ARBA00000085"/>
    </source>
</evidence>
<keyword evidence="4" id="KW-0902">Two-component regulatory system</keyword>
<evidence type="ECO:0000256" key="2">
    <source>
        <dbReference type="ARBA" id="ARBA00012438"/>
    </source>
</evidence>
<feature type="domain" description="Response regulatory" evidence="10">
    <location>
        <begin position="942"/>
        <end position="1065"/>
    </location>
</feature>
<dbReference type="InterPro" id="IPR035965">
    <property type="entry name" value="PAS-like_dom_sf"/>
</dbReference>
<dbReference type="Gene3D" id="3.30.450.20">
    <property type="entry name" value="PAS domain"/>
    <property type="match status" value="1"/>
</dbReference>
<evidence type="ECO:0000256" key="8">
    <source>
        <dbReference type="SAM" id="Phobius"/>
    </source>
</evidence>
<dbReference type="Gene3D" id="1.20.120.160">
    <property type="entry name" value="HPT domain"/>
    <property type="match status" value="1"/>
</dbReference>
<dbReference type="PROSITE" id="PS50112">
    <property type="entry name" value="PAS"/>
    <property type="match status" value="1"/>
</dbReference>
<dbReference type="InterPro" id="IPR003661">
    <property type="entry name" value="HisK_dim/P_dom"/>
</dbReference>
<dbReference type="InterPro" id="IPR036641">
    <property type="entry name" value="HPT_dom_sf"/>
</dbReference>
<dbReference type="InterPro" id="IPR011006">
    <property type="entry name" value="CheY-like_superfamily"/>
</dbReference>
<dbReference type="InterPro" id="IPR003594">
    <property type="entry name" value="HATPase_dom"/>
</dbReference>
<evidence type="ECO:0000259" key="12">
    <source>
        <dbReference type="PROSITE" id="PS50113"/>
    </source>
</evidence>
<keyword evidence="7" id="KW-0175">Coiled coil</keyword>
<feature type="domain" description="PAC" evidence="12">
    <location>
        <begin position="475"/>
        <end position="532"/>
    </location>
</feature>
<dbReference type="Proteomes" id="UP001595897">
    <property type="component" value="Unassembled WGS sequence"/>
</dbReference>
<keyword evidence="8" id="KW-0812">Transmembrane</keyword>
<evidence type="ECO:0000256" key="3">
    <source>
        <dbReference type="ARBA" id="ARBA00022553"/>
    </source>
</evidence>
<dbReference type="InterPro" id="IPR013656">
    <property type="entry name" value="PAS_4"/>
</dbReference>
<feature type="coiled-coil region" evidence="7">
    <location>
        <begin position="369"/>
        <end position="414"/>
    </location>
</feature>
<dbReference type="InterPro" id="IPR008207">
    <property type="entry name" value="Sig_transdc_His_kin_Hpt_dom"/>
</dbReference>
<dbReference type="SMART" id="SM00388">
    <property type="entry name" value="HisKA"/>
    <property type="match status" value="1"/>
</dbReference>
<dbReference type="PANTHER" id="PTHR45339">
    <property type="entry name" value="HYBRID SIGNAL TRANSDUCTION HISTIDINE KINASE J"/>
    <property type="match status" value="1"/>
</dbReference>
<dbReference type="PANTHER" id="PTHR45339:SF5">
    <property type="entry name" value="HISTIDINE KINASE"/>
    <property type="match status" value="1"/>
</dbReference>
<dbReference type="Pfam" id="PF01627">
    <property type="entry name" value="Hpt"/>
    <property type="match status" value="1"/>
</dbReference>
<feature type="modified residue" description="4-aspartylphosphate" evidence="6">
    <location>
        <position position="839"/>
    </location>
</feature>